<feature type="domain" description="Initiator Rep protein WH1" evidence="2">
    <location>
        <begin position="10"/>
        <end position="149"/>
    </location>
</feature>
<dbReference type="Proteomes" id="UP000029117">
    <property type="component" value="Unassembled WGS sequence"/>
</dbReference>
<dbReference type="EMBL" id="JOUE01000004">
    <property type="protein sequence ID" value="KFJ43114.1"/>
    <property type="molecule type" value="Genomic_DNA"/>
</dbReference>
<dbReference type="AlphaFoldDB" id="A0AAW3DCM5"/>
<dbReference type="Pfam" id="PF01051">
    <property type="entry name" value="Rep3_N"/>
    <property type="match status" value="1"/>
</dbReference>
<evidence type="ECO:0000313" key="3">
    <source>
        <dbReference type="EMBL" id="KFJ43114.1"/>
    </source>
</evidence>
<dbReference type="GO" id="GO:0003887">
    <property type="term" value="F:DNA-directed DNA polymerase activity"/>
    <property type="evidence" value="ECO:0007669"/>
    <property type="project" value="InterPro"/>
</dbReference>
<sequence length="318" mass="37357">MQIKQRDNLKLSNTFIEAKCDKMNKDEQNFLYLCISQVNADDSYFSPMKIHLKDIQELALVKKNHVQVRNFIAKLSRKGVNIQNGKTFMPRVFFQKLNYIEGTGYIEAQLHEDLQDLCLELKRNFTQASLQACISFRSKYSSPLYLLLKSVYDKQKQYQDYIFVDYTVDYLINHFQLPKSYKVYGHLRERFLEVTEKDINDNSDFTISFEPIKRGRSLEGIRFTVHKKQHVESISLDNFALDFDKSDITMRVTGELDEISQKTIKAFNYDIEEIEKLINDYSKDIVENALFVMSNKDPKVFTNAFGYLKAIIENKAKN</sequence>
<evidence type="ECO:0000256" key="1">
    <source>
        <dbReference type="ARBA" id="ARBA00038283"/>
    </source>
</evidence>
<dbReference type="Pfam" id="PF21205">
    <property type="entry name" value="Rep3_C"/>
    <property type="match status" value="1"/>
</dbReference>
<evidence type="ECO:0000259" key="2">
    <source>
        <dbReference type="Pfam" id="PF01051"/>
    </source>
</evidence>
<dbReference type="InterPro" id="IPR000525">
    <property type="entry name" value="Initiator_Rep_WH1"/>
</dbReference>
<dbReference type="InterPro" id="IPR036388">
    <property type="entry name" value="WH-like_DNA-bd_sf"/>
</dbReference>
<dbReference type="RefSeq" id="WP_035738022.1">
    <property type="nucleotide sequence ID" value="NZ_JACTRV010000023.1"/>
</dbReference>
<name>A0AAW3DCM5_9GAMM</name>
<comment type="caution">
    <text evidence="3">The sequence shown here is derived from an EMBL/GenBank/DDBJ whole genome shotgun (WGS) entry which is preliminary data.</text>
</comment>
<comment type="similarity">
    <text evidence="1">Belongs to the initiator RepB protein family.</text>
</comment>
<accession>A0AAW3DCM5</accession>
<dbReference type="GO" id="GO:0006270">
    <property type="term" value="P:DNA replication initiation"/>
    <property type="evidence" value="ECO:0007669"/>
    <property type="project" value="InterPro"/>
</dbReference>
<reference evidence="3 4" key="1">
    <citation type="submission" date="2014-04" db="EMBL/GenBank/DDBJ databases">
        <authorList>
            <person name="Bishop-Lilly K.A."/>
            <person name="Broomall S.M."/>
            <person name="Chain P.S."/>
            <person name="Chertkov O."/>
            <person name="Coyne S.R."/>
            <person name="Daligault H.E."/>
            <person name="Davenport K.W."/>
            <person name="Erkkila T."/>
            <person name="Frey K.G."/>
            <person name="Gibbons H.S."/>
            <person name="Gu W."/>
            <person name="Jaissle J."/>
            <person name="Johnson S.L."/>
            <person name="Koroleva G.I."/>
            <person name="Ladner J.T."/>
            <person name="Lo C.-C."/>
            <person name="Minogue T.D."/>
            <person name="Munk C."/>
            <person name="Palacios G.F."/>
            <person name="Redden C.L."/>
            <person name="Rosenzweig C.N."/>
            <person name="Scholz M.B."/>
            <person name="Teshima H."/>
            <person name="Xu Y."/>
        </authorList>
    </citation>
    <scope>NUCLEOTIDE SEQUENCE [LARGE SCALE GENOMIC DNA]</scope>
    <source>
        <strain evidence="3 4">FAJ</strain>
    </source>
</reference>
<gene>
    <name evidence="3" type="ORF">DR78_1979</name>
</gene>
<organism evidence="3 4">
    <name type="scientific">Francisella philomiragia</name>
    <dbReference type="NCBI Taxonomy" id="28110"/>
    <lineage>
        <taxon>Bacteria</taxon>
        <taxon>Pseudomonadati</taxon>
        <taxon>Pseudomonadota</taxon>
        <taxon>Gammaproteobacteria</taxon>
        <taxon>Thiotrichales</taxon>
        <taxon>Francisellaceae</taxon>
        <taxon>Francisella</taxon>
    </lineage>
</organism>
<dbReference type="Gene3D" id="1.10.10.10">
    <property type="entry name" value="Winged helix-like DNA-binding domain superfamily/Winged helix DNA-binding domain"/>
    <property type="match status" value="2"/>
</dbReference>
<dbReference type="InterPro" id="IPR036390">
    <property type="entry name" value="WH_DNA-bd_sf"/>
</dbReference>
<protein>
    <submittedName>
        <fullName evidence="3">Initiator Replication family protein</fullName>
    </submittedName>
</protein>
<dbReference type="SUPFAM" id="SSF46785">
    <property type="entry name" value="Winged helix' DNA-binding domain"/>
    <property type="match status" value="2"/>
</dbReference>
<proteinExistence type="inferred from homology"/>
<evidence type="ECO:0000313" key="4">
    <source>
        <dbReference type="Proteomes" id="UP000029117"/>
    </source>
</evidence>